<proteinExistence type="predicted"/>
<feature type="domain" description="Zinc-ribbon" evidence="1">
    <location>
        <begin position="12"/>
        <end position="33"/>
    </location>
</feature>
<dbReference type="Pfam" id="PF13240">
    <property type="entry name" value="Zn_Ribbon_1"/>
    <property type="match status" value="1"/>
</dbReference>
<accession>A0A2T2WGR8</accession>
<evidence type="ECO:0000313" key="2">
    <source>
        <dbReference type="EMBL" id="PSR21432.1"/>
    </source>
</evidence>
<evidence type="ECO:0000313" key="3">
    <source>
        <dbReference type="Proteomes" id="UP000241848"/>
    </source>
</evidence>
<dbReference type="EMBL" id="PXYV01000034">
    <property type="protein sequence ID" value="PSR21432.1"/>
    <property type="molecule type" value="Genomic_DNA"/>
</dbReference>
<gene>
    <name evidence="2" type="ORF">C7B45_10815</name>
</gene>
<dbReference type="InterPro" id="IPR026870">
    <property type="entry name" value="Zinc_ribbon_dom"/>
</dbReference>
<dbReference type="Proteomes" id="UP000241848">
    <property type="component" value="Unassembled WGS sequence"/>
</dbReference>
<dbReference type="AlphaFoldDB" id="A0A2T2WGR8"/>
<sequence>MAEKAASPRLTCPQCGETVLPEDKFCFHCGRRLKVRQTPSVQESKPRHFPQWPLALVGILALVLAGYVVHHESSTLARLPKRVASPNPISVPKRAPHAKVPPSLHPVVTTTTTYPGSMPSSASWTPEVESYQNVQFEVRLPAAMHNALGASAGSWSWGTTNGLDRVTLSVVSAKPSSATVNLGPNTYGTSITQTASTASQNLFVTWAPHKWLEVSMTVPKGHVNWLGGIATSVRIS</sequence>
<reference evidence="2 3" key="1">
    <citation type="journal article" date="2014" name="BMC Genomics">
        <title>Comparison of environmental and isolate Sulfobacillus genomes reveals diverse carbon, sulfur, nitrogen, and hydrogen metabolisms.</title>
        <authorList>
            <person name="Justice N.B."/>
            <person name="Norman A."/>
            <person name="Brown C.T."/>
            <person name="Singh A."/>
            <person name="Thomas B.C."/>
            <person name="Banfield J.F."/>
        </authorList>
    </citation>
    <scope>NUCLEOTIDE SEQUENCE [LARGE SCALE GENOMIC DNA]</scope>
    <source>
        <strain evidence="2">AMDSBA3</strain>
    </source>
</reference>
<comment type="caution">
    <text evidence="2">The sequence shown here is derived from an EMBL/GenBank/DDBJ whole genome shotgun (WGS) entry which is preliminary data.</text>
</comment>
<name>A0A2T2WGR8_9FIRM</name>
<evidence type="ECO:0000259" key="1">
    <source>
        <dbReference type="Pfam" id="PF13240"/>
    </source>
</evidence>
<protein>
    <submittedName>
        <fullName evidence="2">Zinc ribbon domain-containing protein</fullName>
    </submittedName>
</protein>
<organism evidence="2 3">
    <name type="scientific">Sulfobacillus acidophilus</name>
    <dbReference type="NCBI Taxonomy" id="53633"/>
    <lineage>
        <taxon>Bacteria</taxon>
        <taxon>Bacillati</taxon>
        <taxon>Bacillota</taxon>
        <taxon>Clostridia</taxon>
        <taxon>Eubacteriales</taxon>
        <taxon>Clostridiales Family XVII. Incertae Sedis</taxon>
        <taxon>Sulfobacillus</taxon>
    </lineage>
</organism>